<keyword evidence="3" id="KW-1185">Reference proteome</keyword>
<protein>
    <submittedName>
        <fullName evidence="2">Uncharacterized protein</fullName>
    </submittedName>
</protein>
<proteinExistence type="predicted"/>
<feature type="compositionally biased region" description="Basic and acidic residues" evidence="1">
    <location>
        <begin position="52"/>
        <end position="75"/>
    </location>
</feature>
<name>A0A517RFF3_9PLAN</name>
<sequence length="75" mass="8246">MLFMMIVWLGAGVGWWREPVGLTEYLFVGEDLEEVDQQQKSAARPGEGADLVGKDQPSDVSGRKPSREDVVPGDL</sequence>
<reference evidence="2 3" key="1">
    <citation type="submission" date="2019-02" db="EMBL/GenBank/DDBJ databases">
        <title>Deep-cultivation of Planctomycetes and their phenomic and genomic characterization uncovers novel biology.</title>
        <authorList>
            <person name="Wiegand S."/>
            <person name="Jogler M."/>
            <person name="Boedeker C."/>
            <person name="Pinto D."/>
            <person name="Vollmers J."/>
            <person name="Rivas-Marin E."/>
            <person name="Kohn T."/>
            <person name="Peeters S.H."/>
            <person name="Heuer A."/>
            <person name="Rast P."/>
            <person name="Oberbeckmann S."/>
            <person name="Bunk B."/>
            <person name="Jeske O."/>
            <person name="Meyerdierks A."/>
            <person name="Storesund J.E."/>
            <person name="Kallscheuer N."/>
            <person name="Luecker S."/>
            <person name="Lage O.M."/>
            <person name="Pohl T."/>
            <person name="Merkel B.J."/>
            <person name="Hornburger P."/>
            <person name="Mueller R.-W."/>
            <person name="Bruemmer F."/>
            <person name="Labrenz M."/>
            <person name="Spormann A.M."/>
            <person name="Op den Camp H."/>
            <person name="Overmann J."/>
            <person name="Amann R."/>
            <person name="Jetten M.S.M."/>
            <person name="Mascher T."/>
            <person name="Medema M.H."/>
            <person name="Devos D.P."/>
            <person name="Kaster A.-K."/>
            <person name="Ovreas L."/>
            <person name="Rohde M."/>
            <person name="Galperin M.Y."/>
            <person name="Jogler C."/>
        </authorList>
    </citation>
    <scope>NUCLEOTIDE SEQUENCE [LARGE SCALE GENOMIC DNA]</scope>
    <source>
        <strain evidence="2 3">Pan241w</strain>
    </source>
</reference>
<accession>A0A517RFF3</accession>
<evidence type="ECO:0000313" key="2">
    <source>
        <dbReference type="EMBL" id="QDT42575.1"/>
    </source>
</evidence>
<gene>
    <name evidence="2" type="ORF">Pan241w_26600</name>
</gene>
<dbReference type="KEGG" id="gaz:Pan241w_26600"/>
<organism evidence="2 3">
    <name type="scientific">Gimesia alba</name>
    <dbReference type="NCBI Taxonomy" id="2527973"/>
    <lineage>
        <taxon>Bacteria</taxon>
        <taxon>Pseudomonadati</taxon>
        <taxon>Planctomycetota</taxon>
        <taxon>Planctomycetia</taxon>
        <taxon>Planctomycetales</taxon>
        <taxon>Planctomycetaceae</taxon>
        <taxon>Gimesia</taxon>
    </lineage>
</organism>
<dbReference type="AlphaFoldDB" id="A0A517RFF3"/>
<evidence type="ECO:0000313" key="3">
    <source>
        <dbReference type="Proteomes" id="UP000317171"/>
    </source>
</evidence>
<dbReference type="EMBL" id="CP036269">
    <property type="protein sequence ID" value="QDT42575.1"/>
    <property type="molecule type" value="Genomic_DNA"/>
</dbReference>
<feature type="region of interest" description="Disordered" evidence="1">
    <location>
        <begin position="37"/>
        <end position="75"/>
    </location>
</feature>
<dbReference type="Proteomes" id="UP000317171">
    <property type="component" value="Chromosome"/>
</dbReference>
<evidence type="ECO:0000256" key="1">
    <source>
        <dbReference type="SAM" id="MobiDB-lite"/>
    </source>
</evidence>